<evidence type="ECO:0000256" key="5">
    <source>
        <dbReference type="ARBA" id="ARBA00023242"/>
    </source>
</evidence>
<evidence type="ECO:0000256" key="3">
    <source>
        <dbReference type="ARBA" id="ARBA00023015"/>
    </source>
</evidence>
<comment type="similarity">
    <text evidence="2">Belongs to the bHLH protein family.</text>
</comment>
<protein>
    <submittedName>
        <fullName evidence="9">Transcription factor bHLH137-like isoform X2</fullName>
    </submittedName>
</protein>
<evidence type="ECO:0000256" key="2">
    <source>
        <dbReference type="ARBA" id="ARBA00005510"/>
    </source>
</evidence>
<evidence type="ECO:0000256" key="1">
    <source>
        <dbReference type="ARBA" id="ARBA00004123"/>
    </source>
</evidence>
<feature type="domain" description="BHLH" evidence="7">
    <location>
        <begin position="171"/>
        <end position="221"/>
    </location>
</feature>
<reference evidence="8" key="1">
    <citation type="journal article" date="2019" name="Nat. Commun.">
        <title>Genome-wide association mapping of date palm fruit traits.</title>
        <authorList>
            <person name="Hazzouri K.M."/>
            <person name="Gros-Balthazard M."/>
            <person name="Flowers J.M."/>
            <person name="Copetti D."/>
            <person name="Lemansour A."/>
            <person name="Lebrun M."/>
            <person name="Masmoudi K."/>
            <person name="Ferrand S."/>
            <person name="Dhar M.I."/>
            <person name="Fresquez Z.A."/>
            <person name="Rosas U."/>
            <person name="Zhang J."/>
            <person name="Talag J."/>
            <person name="Lee S."/>
            <person name="Kudrna D."/>
            <person name="Powell R.F."/>
            <person name="Leitch I.J."/>
            <person name="Krueger R.R."/>
            <person name="Wing R.A."/>
            <person name="Amiri K.M.A."/>
            <person name="Purugganan M.D."/>
        </authorList>
    </citation>
    <scope>NUCLEOTIDE SEQUENCE [LARGE SCALE GENOMIC DNA]</scope>
    <source>
        <strain evidence="8">cv. Khalas</strain>
    </source>
</reference>
<keyword evidence="4" id="KW-0804">Transcription</keyword>
<dbReference type="CDD" id="cd18919">
    <property type="entry name" value="bHLH_AtBPE_like"/>
    <property type="match status" value="1"/>
</dbReference>
<comment type="subcellular location">
    <subcellularLocation>
        <location evidence="1">Nucleus</location>
    </subcellularLocation>
</comment>
<dbReference type="InterPro" id="IPR011598">
    <property type="entry name" value="bHLH_dom"/>
</dbReference>
<evidence type="ECO:0000259" key="7">
    <source>
        <dbReference type="PROSITE" id="PS50888"/>
    </source>
</evidence>
<dbReference type="GO" id="GO:0046983">
    <property type="term" value="F:protein dimerization activity"/>
    <property type="evidence" value="ECO:0007669"/>
    <property type="project" value="InterPro"/>
</dbReference>
<keyword evidence="8" id="KW-1185">Reference proteome</keyword>
<dbReference type="RefSeq" id="XP_026660802.2">
    <property type="nucleotide sequence ID" value="XM_026805001.2"/>
</dbReference>
<dbReference type="SMART" id="SM00353">
    <property type="entry name" value="HLH"/>
    <property type="match status" value="1"/>
</dbReference>
<dbReference type="PROSITE" id="PS50888">
    <property type="entry name" value="BHLH"/>
    <property type="match status" value="1"/>
</dbReference>
<keyword evidence="3" id="KW-0805">Transcription regulation</keyword>
<feature type="compositionally biased region" description="Basic and acidic residues" evidence="6">
    <location>
        <begin position="91"/>
        <end position="105"/>
    </location>
</feature>
<evidence type="ECO:0000256" key="6">
    <source>
        <dbReference type="SAM" id="MobiDB-lite"/>
    </source>
</evidence>
<dbReference type="InterPro" id="IPR024097">
    <property type="entry name" value="bHLH_ZIP_TF"/>
</dbReference>
<dbReference type="PANTHER" id="PTHR12565">
    <property type="entry name" value="STEROL REGULATORY ELEMENT-BINDING PROTEIN"/>
    <property type="match status" value="1"/>
</dbReference>
<feature type="compositionally biased region" description="Basic and acidic residues" evidence="6">
    <location>
        <begin position="137"/>
        <end position="156"/>
    </location>
</feature>
<dbReference type="GO" id="GO:0005634">
    <property type="term" value="C:nucleus"/>
    <property type="evidence" value="ECO:0007669"/>
    <property type="project" value="UniProtKB-SubCell"/>
</dbReference>
<dbReference type="InterPro" id="IPR036638">
    <property type="entry name" value="HLH_DNA-bd_sf"/>
</dbReference>
<evidence type="ECO:0000313" key="9">
    <source>
        <dbReference type="RefSeq" id="XP_026660802.2"/>
    </source>
</evidence>
<dbReference type="Gene3D" id="4.10.280.10">
    <property type="entry name" value="Helix-loop-helix DNA-binding domain"/>
    <property type="match status" value="1"/>
</dbReference>
<name>A0A8B8J565_PHODC</name>
<keyword evidence="5" id="KW-0539">Nucleus</keyword>
<proteinExistence type="inferred from homology"/>
<sequence>MEGFSYQQYHPFLLDFAAIPTTPLEMLLPLEQVGEMSNDSSSPFPCYYSPEVNAEVSATDASAYQSSSSLDTSLKAPSVESKRTPSSVVVEPHDEKVCKQRGPMEKKRKAGDGTSLSSGQSNESKRSKQRKPNSKLKGKEDKKPKDDDSKATKAGEEPPAGYIHVRARRGQATDSHSLAERARREKIRVRMRMLQGLVPGCDKVNGNALMLDEIINYVRSLQNQVQFLSMKLASVNPILYNFGVDIDDSMNKPEMEIIPQQVPLVNQTTHIQPPSIENAAKNYQIEDPSDPLLLNCQQPTAFSQVGGQRHQFLNKVDFTNMCSFQ</sequence>
<dbReference type="PANTHER" id="PTHR12565:SF431">
    <property type="entry name" value="TRANSCRIPTION FACTOR BHLH137"/>
    <property type="match status" value="1"/>
</dbReference>
<evidence type="ECO:0000256" key="4">
    <source>
        <dbReference type="ARBA" id="ARBA00023163"/>
    </source>
</evidence>
<dbReference type="GeneID" id="103708070"/>
<accession>A0A8B8J565</accession>
<dbReference type="SUPFAM" id="SSF47459">
    <property type="entry name" value="HLH, helix-loop-helix DNA-binding domain"/>
    <property type="match status" value="1"/>
</dbReference>
<feature type="region of interest" description="Disordered" evidence="6">
    <location>
        <begin position="64"/>
        <end position="180"/>
    </location>
</feature>
<dbReference type="GO" id="GO:0003700">
    <property type="term" value="F:DNA-binding transcription factor activity"/>
    <property type="evidence" value="ECO:0007669"/>
    <property type="project" value="TreeGrafter"/>
</dbReference>
<organism evidence="8 9">
    <name type="scientific">Phoenix dactylifera</name>
    <name type="common">Date palm</name>
    <dbReference type="NCBI Taxonomy" id="42345"/>
    <lineage>
        <taxon>Eukaryota</taxon>
        <taxon>Viridiplantae</taxon>
        <taxon>Streptophyta</taxon>
        <taxon>Embryophyta</taxon>
        <taxon>Tracheophyta</taxon>
        <taxon>Spermatophyta</taxon>
        <taxon>Magnoliopsida</taxon>
        <taxon>Liliopsida</taxon>
        <taxon>Arecaceae</taxon>
        <taxon>Coryphoideae</taxon>
        <taxon>Phoeniceae</taxon>
        <taxon>Phoenix</taxon>
    </lineage>
</organism>
<evidence type="ECO:0000313" key="8">
    <source>
        <dbReference type="Proteomes" id="UP000228380"/>
    </source>
</evidence>
<dbReference type="AlphaFoldDB" id="A0A8B8J565"/>
<feature type="compositionally biased region" description="Basic residues" evidence="6">
    <location>
        <begin position="127"/>
        <end position="136"/>
    </location>
</feature>
<dbReference type="Pfam" id="PF00010">
    <property type="entry name" value="HLH"/>
    <property type="match status" value="1"/>
</dbReference>
<dbReference type="Proteomes" id="UP000228380">
    <property type="component" value="Chromosome 14"/>
</dbReference>
<dbReference type="FunFam" id="4.10.280.10:FF:000002">
    <property type="entry name" value="Basic helix-loop-helix transcription factor"/>
    <property type="match status" value="1"/>
</dbReference>
<gene>
    <name evidence="9" type="primary">LOC103708070</name>
</gene>
<reference evidence="9" key="2">
    <citation type="submission" date="2025-08" db="UniProtKB">
        <authorList>
            <consortium name="RefSeq"/>
        </authorList>
    </citation>
    <scope>IDENTIFICATION</scope>
    <source>
        <tissue evidence="9">Young leaves</tissue>
    </source>
</reference>